<dbReference type="Pfam" id="PF00291">
    <property type="entry name" value="PALP"/>
    <property type="match status" value="1"/>
</dbReference>
<name>A0A127BC25_9EURY</name>
<comment type="cofactor">
    <cofactor evidence="1">
        <name>pyridoxal 5'-phosphate</name>
        <dbReference type="ChEBI" id="CHEBI:597326"/>
    </cofactor>
</comment>
<proteinExistence type="inferred from homology"/>
<feature type="modified residue" description="N6-(pyridoxal phosphate)lysine" evidence="5">
    <location>
        <position position="54"/>
    </location>
</feature>
<reference evidence="7 8" key="2">
    <citation type="journal article" date="2016" name="Int. J. Syst. Evol. Microbiol.">
        <title>Pyrococcus kukulkanii sp. nov., a hyperthermophilic, piezophilic archaeon isolated from a deep-sea hydrothermal vent.</title>
        <authorList>
            <person name="Callac N."/>
            <person name="Oger P."/>
            <person name="Lesongeur F."/>
            <person name="Rattray J.E."/>
            <person name="Vannier P."/>
            <person name="Michoud G."/>
            <person name="Beauverger M."/>
            <person name="Gayet N."/>
            <person name="Rouxel O."/>
            <person name="Jebbar M."/>
            <person name="Godfroy A."/>
        </authorList>
    </citation>
    <scope>NUCLEOTIDE SEQUENCE [LARGE SCALE GENOMIC DNA]</scope>
    <source>
        <strain evidence="7 8">NCB100</strain>
    </source>
</reference>
<dbReference type="NCBIfam" id="NF010646">
    <property type="entry name" value="PRK14045.1"/>
    <property type="match status" value="1"/>
</dbReference>
<feature type="domain" description="Tryptophan synthase beta chain-like PALP" evidence="6">
    <location>
        <begin position="18"/>
        <end position="313"/>
    </location>
</feature>
<evidence type="ECO:0000313" key="7">
    <source>
        <dbReference type="EMBL" id="AMM54206.1"/>
    </source>
</evidence>
<dbReference type="InterPro" id="IPR027278">
    <property type="entry name" value="ACCD_DCysDesulf"/>
</dbReference>
<gene>
    <name evidence="7" type="ORF">TQ32_06740</name>
</gene>
<dbReference type="Proteomes" id="UP000070587">
    <property type="component" value="Chromosome"/>
</dbReference>
<dbReference type="Gene3D" id="3.40.50.1100">
    <property type="match status" value="2"/>
</dbReference>
<evidence type="ECO:0000256" key="2">
    <source>
        <dbReference type="ARBA" id="ARBA00008639"/>
    </source>
</evidence>
<evidence type="ECO:0000256" key="4">
    <source>
        <dbReference type="PIRSR" id="PIRSR006278-1"/>
    </source>
</evidence>
<sequence length="332" mass="36199">MHPKIRTLLAKFSRVELIPWETPIQYLPRISEMLGVEVYVKRDDLTGLGIGGNKVRKLEFLLGDALAKGADTIITMGAVHSNHAFVTALAAKKLGLDVILVLRGKETLKGNYLLDKLMGIETRVYDVEKTPDLIPYAEKVAKELEEQGKKPYIIPIGGASPVGTLGYVRMVGELSTQISSLGLKFDTIVDAVGSGGTLAGILLGLELAGLEVEPVGMAVGIFGEKMTQKVVDLAKETAKLLDVSVELKEPRIYDYSFGAYGRIVREVAELIRLVGTKEGILLDPVYTGKAFYGLMDLAKRGELGERILFVHTGGMPGIFHYGEDMLRLLNLQ</sequence>
<dbReference type="KEGG" id="pyc:TQ32_06740"/>
<keyword evidence="3 5" id="KW-0663">Pyridoxal phosphate</keyword>
<dbReference type="GO" id="GO:0019148">
    <property type="term" value="F:D-cysteine desulfhydrase activity"/>
    <property type="evidence" value="ECO:0007669"/>
    <property type="project" value="TreeGrafter"/>
</dbReference>
<dbReference type="EMBL" id="CP010835">
    <property type="protein sequence ID" value="AMM54206.1"/>
    <property type="molecule type" value="Genomic_DNA"/>
</dbReference>
<dbReference type="STRING" id="1609559.TQ32_06740"/>
<dbReference type="InterPro" id="IPR036052">
    <property type="entry name" value="TrpB-like_PALP_sf"/>
</dbReference>
<dbReference type="OrthoDB" id="371827at2157"/>
<dbReference type="PATRIC" id="fig|1609559.3.peg.1418"/>
<dbReference type="PANTHER" id="PTHR43780:SF2">
    <property type="entry name" value="1-AMINOCYCLOPROPANE-1-CARBOXYLATE DEAMINASE-RELATED"/>
    <property type="match status" value="1"/>
</dbReference>
<evidence type="ECO:0000256" key="1">
    <source>
        <dbReference type="ARBA" id="ARBA00001933"/>
    </source>
</evidence>
<dbReference type="PANTHER" id="PTHR43780">
    <property type="entry name" value="1-AMINOCYCLOPROPANE-1-CARBOXYLATE DEAMINASE-RELATED"/>
    <property type="match status" value="1"/>
</dbReference>
<reference evidence="8" key="1">
    <citation type="submission" date="2015-02" db="EMBL/GenBank/DDBJ databases">
        <title>Pyrococcus kukulkanii sp. nov., a novel hyperthermophilic archaeon isolated from a deep-sea hydrothermal vent at the Guaymas Basin.</title>
        <authorList>
            <person name="Oger P.M."/>
            <person name="Callac N."/>
            <person name="Jebbar M."/>
            <person name="Godfroy A."/>
        </authorList>
    </citation>
    <scope>NUCLEOTIDE SEQUENCE [LARGE SCALE GENOMIC DNA]</scope>
    <source>
        <strain evidence="8">NCB100</strain>
    </source>
</reference>
<organism evidence="7 8">
    <name type="scientific">Pyrococcus kukulkanii</name>
    <dbReference type="NCBI Taxonomy" id="1609559"/>
    <lineage>
        <taxon>Archaea</taxon>
        <taxon>Methanobacteriati</taxon>
        <taxon>Methanobacteriota</taxon>
        <taxon>Thermococci</taxon>
        <taxon>Thermococcales</taxon>
        <taxon>Thermococcaceae</taxon>
        <taxon>Pyrococcus</taxon>
    </lineage>
</organism>
<dbReference type="NCBIfam" id="TIGR01275">
    <property type="entry name" value="ACC_deam_rel"/>
    <property type="match status" value="1"/>
</dbReference>
<comment type="similarity">
    <text evidence="2">Belongs to the ACC deaminase/D-cysteine desulfhydrase family.</text>
</comment>
<dbReference type="SUPFAM" id="SSF53686">
    <property type="entry name" value="Tryptophan synthase beta subunit-like PLP-dependent enzymes"/>
    <property type="match status" value="1"/>
</dbReference>
<protein>
    <submittedName>
        <fullName evidence="7">1-aminocyclopropane-1-carboxylate deaminase</fullName>
    </submittedName>
</protein>
<dbReference type="InterPro" id="IPR005966">
    <property type="entry name" value="D-Cys_desShydrase"/>
</dbReference>
<evidence type="ECO:0000256" key="5">
    <source>
        <dbReference type="PIRSR" id="PIRSR006278-2"/>
    </source>
</evidence>
<evidence type="ECO:0000259" key="6">
    <source>
        <dbReference type="Pfam" id="PF00291"/>
    </source>
</evidence>
<dbReference type="InterPro" id="IPR001926">
    <property type="entry name" value="TrpB-like_PALP"/>
</dbReference>
<evidence type="ECO:0000313" key="8">
    <source>
        <dbReference type="Proteomes" id="UP000070587"/>
    </source>
</evidence>
<dbReference type="AlphaFoldDB" id="A0A127BC25"/>
<evidence type="ECO:0000256" key="3">
    <source>
        <dbReference type="ARBA" id="ARBA00022898"/>
    </source>
</evidence>
<dbReference type="PIRSF" id="PIRSF006278">
    <property type="entry name" value="ACCD_DCysDesulf"/>
    <property type="match status" value="1"/>
</dbReference>
<feature type="active site" description="Nucleophile" evidence="4">
    <location>
        <position position="81"/>
    </location>
</feature>
<accession>A0A127BC25</accession>
<dbReference type="GeneID" id="28491518"/>
<dbReference type="RefSeq" id="WP_068322637.1">
    <property type="nucleotide sequence ID" value="NZ_CP010835.1"/>
</dbReference>